<dbReference type="Gene3D" id="1.10.760.10">
    <property type="entry name" value="Cytochrome c-like domain"/>
    <property type="match status" value="2"/>
</dbReference>
<name>A0ABN0SUZ3_9GAMM</name>
<dbReference type="NCBIfam" id="TIGR00782">
    <property type="entry name" value="ccoP"/>
    <property type="match status" value="1"/>
</dbReference>
<keyword evidence="18 19" id="KW-0472">Membrane</keyword>
<evidence type="ECO:0000256" key="18">
    <source>
        <dbReference type="ARBA" id="ARBA00023136"/>
    </source>
</evidence>
<keyword evidence="5 19" id="KW-1003">Cell membrane</keyword>
<evidence type="ECO:0000256" key="13">
    <source>
        <dbReference type="ARBA" id="ARBA00022982"/>
    </source>
</evidence>
<keyword evidence="13 19" id="KW-0249">Electron transport</keyword>
<feature type="domain" description="Cytochrome c" evidence="21">
    <location>
        <begin position="214"/>
        <end position="295"/>
    </location>
</feature>
<comment type="function">
    <text evidence="19">C-type cytochrome. Part of the cbb3-type cytochrome c oxidase complex.</text>
</comment>
<evidence type="ECO:0000256" key="5">
    <source>
        <dbReference type="ARBA" id="ARBA00022475"/>
    </source>
</evidence>
<keyword evidence="4 19" id="KW-0813">Transport</keyword>
<evidence type="ECO:0000256" key="20">
    <source>
        <dbReference type="SAM" id="Phobius"/>
    </source>
</evidence>
<keyword evidence="6 19" id="KW-0997">Cell inner membrane</keyword>
<feature type="transmembrane region" description="Helical" evidence="20">
    <location>
        <begin position="6"/>
        <end position="25"/>
    </location>
</feature>
<dbReference type="InterPro" id="IPR050597">
    <property type="entry name" value="Cytochrome_c_Oxidase_Subunit"/>
</dbReference>
<comment type="similarity">
    <text evidence="3 19">Belongs to the CcoP / FixP family.</text>
</comment>
<reference evidence="22 23" key="1">
    <citation type="journal article" date="2019" name="Int. J. Syst. Evol. Microbiol.">
        <title>The Global Catalogue of Microorganisms (GCM) 10K type strain sequencing project: providing services to taxonomists for standard genome sequencing and annotation.</title>
        <authorList>
            <consortium name="The Broad Institute Genomics Platform"/>
            <consortium name="The Broad Institute Genome Sequencing Center for Infectious Disease"/>
            <person name="Wu L."/>
            <person name="Ma J."/>
        </authorList>
    </citation>
    <scope>NUCLEOTIDE SEQUENCE [LARGE SCALE GENOMIC DNA]</scope>
    <source>
        <strain evidence="22 23">JCM 16211</strain>
    </source>
</reference>
<comment type="pathway">
    <text evidence="2 19">Energy metabolism; oxidative phosphorylation.</text>
</comment>
<dbReference type="Pfam" id="PF13442">
    <property type="entry name" value="Cytochrome_CBB3"/>
    <property type="match status" value="2"/>
</dbReference>
<organism evidence="22 23">
    <name type="scientific">Kangiella japonica</name>
    <dbReference type="NCBI Taxonomy" id="647384"/>
    <lineage>
        <taxon>Bacteria</taxon>
        <taxon>Pseudomonadati</taxon>
        <taxon>Pseudomonadota</taxon>
        <taxon>Gammaproteobacteria</taxon>
        <taxon>Kangiellales</taxon>
        <taxon>Kangiellaceae</taxon>
        <taxon>Kangiella</taxon>
    </lineage>
</organism>
<comment type="cofactor">
    <cofactor evidence="19">
        <name>heme c</name>
        <dbReference type="ChEBI" id="CHEBI:61717"/>
    </cofactor>
    <text evidence="19">Binds 2 heme C groups per subunit.</text>
</comment>
<keyword evidence="9 20" id="KW-0812">Transmembrane</keyword>
<keyword evidence="7 19" id="KW-0349">Heme</keyword>
<evidence type="ECO:0000256" key="6">
    <source>
        <dbReference type="ARBA" id="ARBA00022519"/>
    </source>
</evidence>
<dbReference type="Gene3D" id="6.10.280.130">
    <property type="match status" value="1"/>
</dbReference>
<dbReference type="InterPro" id="IPR032858">
    <property type="entry name" value="CcoP_N"/>
</dbReference>
<feature type="domain" description="Cytochrome c" evidence="21">
    <location>
        <begin position="126"/>
        <end position="205"/>
    </location>
</feature>
<keyword evidence="17 19" id="KW-0406">Ion transport</keyword>
<dbReference type="Proteomes" id="UP001501221">
    <property type="component" value="Unassembled WGS sequence"/>
</dbReference>
<comment type="caution">
    <text evidence="22">The sequence shown here is derived from an EMBL/GenBank/DDBJ whole genome shotgun (WGS) entry which is preliminary data.</text>
</comment>
<gene>
    <name evidence="22" type="primary">ccoP</name>
    <name evidence="22" type="ORF">GCM10009123_05840</name>
</gene>
<dbReference type="EMBL" id="BAAAFM010000001">
    <property type="protein sequence ID" value="GAA0201370.1"/>
    <property type="molecule type" value="Genomic_DNA"/>
</dbReference>
<evidence type="ECO:0000313" key="23">
    <source>
        <dbReference type="Proteomes" id="UP001501221"/>
    </source>
</evidence>
<evidence type="ECO:0000256" key="4">
    <source>
        <dbReference type="ARBA" id="ARBA00022448"/>
    </source>
</evidence>
<keyword evidence="15 19" id="KW-0560">Oxidoreductase</keyword>
<keyword evidence="8 19" id="KW-0679">Respiratory chain</keyword>
<evidence type="ECO:0000256" key="1">
    <source>
        <dbReference type="ARBA" id="ARBA00004533"/>
    </source>
</evidence>
<dbReference type="PIRSF" id="PIRSF000006">
    <property type="entry name" value="Cbb3-Cox_fixP"/>
    <property type="match status" value="1"/>
</dbReference>
<evidence type="ECO:0000256" key="7">
    <source>
        <dbReference type="ARBA" id="ARBA00022617"/>
    </source>
</evidence>
<evidence type="ECO:0000313" key="22">
    <source>
        <dbReference type="EMBL" id="GAA0201370.1"/>
    </source>
</evidence>
<keyword evidence="11" id="KW-0677">Repeat</keyword>
<dbReference type="InterPro" id="IPR038414">
    <property type="entry name" value="CcoP_N_sf"/>
</dbReference>
<evidence type="ECO:0000256" key="15">
    <source>
        <dbReference type="ARBA" id="ARBA00023002"/>
    </source>
</evidence>
<keyword evidence="12 19" id="KW-0375">Hydrogen ion transport</keyword>
<sequence>MMSDFWSGYIIAIIAINIIGCALLLHFTRKKKASAEENETTGHVYDGIEEYDKPMPRWWLVMFYITIVFSIVYLILYPGLGKFQGVLGWSKISQYEEEMAKADEKYLPLFKKYSAMSIESLQQEPEALAMGQSIFSNTCFGCHGADARGGIGFPDLTDNDWIYGGTPEDIIYSITEGRNGAMPAWGETLGEQKLSAVLHYVLSENEVERTYRKDLVEEGKEVYQTYCQVCHSNDLSGNQELGAPNLKDDIWLHGGSITMIKDTIRYGVNANMPKHKDILGKDKIHLVAAYVYSLSQDEESKDEQ</sequence>
<evidence type="ECO:0000256" key="9">
    <source>
        <dbReference type="ARBA" id="ARBA00022692"/>
    </source>
</evidence>
<proteinExistence type="inferred from homology"/>
<dbReference type="PANTHER" id="PTHR33751:SF1">
    <property type="entry name" value="CBB3-TYPE CYTOCHROME C OXIDASE SUBUNIT FIXP"/>
    <property type="match status" value="1"/>
</dbReference>
<keyword evidence="16 19" id="KW-0408">Iron</keyword>
<evidence type="ECO:0000256" key="17">
    <source>
        <dbReference type="ARBA" id="ARBA00023065"/>
    </source>
</evidence>
<evidence type="ECO:0000256" key="14">
    <source>
        <dbReference type="ARBA" id="ARBA00022989"/>
    </source>
</evidence>
<accession>A0ABN0SUZ3</accession>
<keyword evidence="10 19" id="KW-0479">Metal-binding</keyword>
<evidence type="ECO:0000256" key="2">
    <source>
        <dbReference type="ARBA" id="ARBA00004673"/>
    </source>
</evidence>
<feature type="transmembrane region" description="Helical" evidence="20">
    <location>
        <begin position="58"/>
        <end position="77"/>
    </location>
</feature>
<protein>
    <recommendedName>
        <fullName evidence="19">Cbb3-type cytochrome c oxidase subunit</fullName>
    </recommendedName>
</protein>
<evidence type="ECO:0000259" key="21">
    <source>
        <dbReference type="PROSITE" id="PS51007"/>
    </source>
</evidence>
<keyword evidence="14 20" id="KW-1133">Transmembrane helix</keyword>
<comment type="subunit">
    <text evidence="19">Component of the cbb3-type cytochrome c oxidase.</text>
</comment>
<comment type="subcellular location">
    <subcellularLocation>
        <location evidence="1 19">Cell inner membrane</location>
    </subcellularLocation>
</comment>
<dbReference type="PANTHER" id="PTHR33751">
    <property type="entry name" value="CBB3-TYPE CYTOCHROME C OXIDASE SUBUNIT FIXP"/>
    <property type="match status" value="1"/>
</dbReference>
<dbReference type="InterPro" id="IPR004678">
    <property type="entry name" value="Cyt_c_oxidase_cbb3_su3"/>
</dbReference>
<dbReference type="PROSITE" id="PS51007">
    <property type="entry name" value="CYTC"/>
    <property type="match status" value="2"/>
</dbReference>
<dbReference type="InterPro" id="IPR009056">
    <property type="entry name" value="Cyt_c-like_dom"/>
</dbReference>
<keyword evidence="23" id="KW-1185">Reference proteome</keyword>
<evidence type="ECO:0000256" key="19">
    <source>
        <dbReference type="PIRNR" id="PIRNR000006"/>
    </source>
</evidence>
<dbReference type="InterPro" id="IPR036909">
    <property type="entry name" value="Cyt_c-like_dom_sf"/>
</dbReference>
<evidence type="ECO:0000256" key="12">
    <source>
        <dbReference type="ARBA" id="ARBA00022781"/>
    </source>
</evidence>
<evidence type="ECO:0000256" key="3">
    <source>
        <dbReference type="ARBA" id="ARBA00006113"/>
    </source>
</evidence>
<dbReference type="Pfam" id="PF14715">
    <property type="entry name" value="FixP_N"/>
    <property type="match status" value="1"/>
</dbReference>
<evidence type="ECO:0000256" key="11">
    <source>
        <dbReference type="ARBA" id="ARBA00022737"/>
    </source>
</evidence>
<dbReference type="SUPFAM" id="SSF46626">
    <property type="entry name" value="Cytochrome c"/>
    <property type="match status" value="2"/>
</dbReference>
<evidence type="ECO:0000256" key="10">
    <source>
        <dbReference type="ARBA" id="ARBA00022723"/>
    </source>
</evidence>
<evidence type="ECO:0000256" key="16">
    <source>
        <dbReference type="ARBA" id="ARBA00023004"/>
    </source>
</evidence>
<evidence type="ECO:0000256" key="8">
    <source>
        <dbReference type="ARBA" id="ARBA00022660"/>
    </source>
</evidence>